<dbReference type="UniPathway" id="UPA00916">
    <property type="reaction ID" value="UER00888"/>
</dbReference>
<comment type="similarity">
    <text evidence="6">Belongs to the RbsD / FucU family. RbsD subfamily.</text>
</comment>
<dbReference type="GO" id="GO:0048029">
    <property type="term" value="F:monosaccharide binding"/>
    <property type="evidence" value="ECO:0007669"/>
    <property type="project" value="InterPro"/>
</dbReference>
<sequence>MKRNGIINSQLTRVIAEMGHKDSLVIADCGLPIPQEVERIDLSLTKGYPEFLKILSATLDDLVVEKAILAAEIKEQSPELEEKILALLPDVEIEYLPHQAFKMETNSSRAVVRSGEIIPYANIILISGVDF</sequence>
<dbReference type="Gene3D" id="3.40.1650.10">
    <property type="entry name" value="RbsD-like domain"/>
    <property type="match status" value="1"/>
</dbReference>
<comment type="function">
    <text evidence="6">Catalyzes the interconversion of beta-pyran and beta-furan forms of D-ribose.</text>
</comment>
<accession>A0A4R7Z6U5</accession>
<evidence type="ECO:0000256" key="6">
    <source>
        <dbReference type="HAMAP-Rule" id="MF_01661"/>
    </source>
</evidence>
<dbReference type="InterPro" id="IPR007721">
    <property type="entry name" value="RbsD_FucU"/>
</dbReference>
<dbReference type="PANTHER" id="PTHR37831:SF1">
    <property type="entry name" value="D-RIBOSE PYRANASE"/>
    <property type="match status" value="1"/>
</dbReference>
<comment type="subcellular location">
    <subcellularLocation>
        <location evidence="6">Cytoplasm</location>
    </subcellularLocation>
</comment>
<comment type="catalytic activity">
    <reaction evidence="1 6">
        <text>beta-D-ribopyranose = beta-D-ribofuranose</text>
        <dbReference type="Rhea" id="RHEA:25432"/>
        <dbReference type="ChEBI" id="CHEBI:27476"/>
        <dbReference type="ChEBI" id="CHEBI:47002"/>
        <dbReference type="EC" id="5.4.99.62"/>
    </reaction>
</comment>
<comment type="caution">
    <text evidence="7">The sequence shown here is derived from an EMBL/GenBank/DDBJ whole genome shotgun (WGS) entry which is preliminary data.</text>
</comment>
<keyword evidence="3 6" id="KW-0963">Cytoplasm</keyword>
<reference evidence="7 8" key="1">
    <citation type="submission" date="2019-03" db="EMBL/GenBank/DDBJ databases">
        <title>Subsurface microbial communities from deep shales in Ohio and West Virginia, USA.</title>
        <authorList>
            <person name="Wrighton K."/>
        </authorList>
    </citation>
    <scope>NUCLEOTIDE SEQUENCE [LARGE SCALE GENOMIC DNA]</scope>
    <source>
        <strain evidence="7 8">MSL9.2</strain>
    </source>
</reference>
<evidence type="ECO:0000256" key="5">
    <source>
        <dbReference type="ARBA" id="ARBA00023277"/>
    </source>
</evidence>
<dbReference type="NCBIfam" id="NF008761">
    <property type="entry name" value="PRK11797.1"/>
    <property type="match status" value="1"/>
</dbReference>
<keyword evidence="5 6" id="KW-0119">Carbohydrate metabolism</keyword>
<feature type="binding site" evidence="6">
    <location>
        <position position="28"/>
    </location>
    <ligand>
        <name>substrate</name>
    </ligand>
</feature>
<evidence type="ECO:0000256" key="1">
    <source>
        <dbReference type="ARBA" id="ARBA00000223"/>
    </source>
</evidence>
<dbReference type="Pfam" id="PF05025">
    <property type="entry name" value="RbsD_FucU"/>
    <property type="match status" value="1"/>
</dbReference>
<dbReference type="EMBL" id="SODA01000004">
    <property type="protein sequence ID" value="TDW06633.1"/>
    <property type="molecule type" value="Genomic_DNA"/>
</dbReference>
<comment type="subunit">
    <text evidence="6">Homodecamer.</text>
</comment>
<evidence type="ECO:0000256" key="2">
    <source>
        <dbReference type="ARBA" id="ARBA00012862"/>
    </source>
</evidence>
<evidence type="ECO:0000256" key="3">
    <source>
        <dbReference type="ARBA" id="ARBA00022490"/>
    </source>
</evidence>
<feature type="binding site" evidence="6">
    <location>
        <position position="98"/>
    </location>
    <ligand>
        <name>substrate</name>
    </ligand>
</feature>
<dbReference type="PANTHER" id="PTHR37831">
    <property type="entry name" value="D-RIBOSE PYRANASE"/>
    <property type="match status" value="1"/>
</dbReference>
<dbReference type="RefSeq" id="WP_111571517.1">
    <property type="nucleotide sequence ID" value="NZ_QLME01000004.1"/>
</dbReference>
<dbReference type="GO" id="GO:0062193">
    <property type="term" value="F:D-ribose pyranase activity"/>
    <property type="evidence" value="ECO:0007669"/>
    <property type="project" value="UniProtKB-EC"/>
</dbReference>
<dbReference type="AlphaFoldDB" id="A0A4R7Z6U5"/>
<comment type="pathway">
    <text evidence="6">Carbohydrate metabolism; D-ribose degradation; D-ribose 5-phosphate from beta-D-ribopyranose: step 1/2.</text>
</comment>
<organism evidence="7 8">
    <name type="scientific">Halanaerobium saccharolyticum</name>
    <dbReference type="NCBI Taxonomy" id="43595"/>
    <lineage>
        <taxon>Bacteria</taxon>
        <taxon>Bacillati</taxon>
        <taxon>Bacillota</taxon>
        <taxon>Clostridia</taxon>
        <taxon>Halanaerobiales</taxon>
        <taxon>Halanaerobiaceae</taxon>
        <taxon>Halanaerobium</taxon>
    </lineage>
</organism>
<keyword evidence="4 6" id="KW-0413">Isomerase</keyword>
<dbReference type="EC" id="5.4.99.62" evidence="2 6"/>
<dbReference type="HAMAP" id="MF_01661">
    <property type="entry name" value="D_rib_pyranase"/>
    <property type="match status" value="1"/>
</dbReference>
<feature type="active site" description="Proton donor" evidence="6">
    <location>
        <position position="20"/>
    </location>
</feature>
<evidence type="ECO:0000256" key="4">
    <source>
        <dbReference type="ARBA" id="ARBA00023235"/>
    </source>
</evidence>
<protein>
    <recommendedName>
        <fullName evidence="2 6">D-ribose pyranase</fullName>
        <ecNumber evidence="2 6">5.4.99.62</ecNumber>
    </recommendedName>
</protein>
<proteinExistence type="inferred from homology"/>
<gene>
    <name evidence="6" type="primary">rbsD</name>
    <name evidence="7" type="ORF">C8C77_10421</name>
</gene>
<evidence type="ECO:0000313" key="7">
    <source>
        <dbReference type="EMBL" id="TDW06633.1"/>
    </source>
</evidence>
<dbReference type="GO" id="GO:0019303">
    <property type="term" value="P:D-ribose catabolic process"/>
    <property type="evidence" value="ECO:0007669"/>
    <property type="project" value="UniProtKB-UniRule"/>
</dbReference>
<dbReference type="Proteomes" id="UP000294697">
    <property type="component" value="Unassembled WGS sequence"/>
</dbReference>
<dbReference type="GO" id="GO:0005829">
    <property type="term" value="C:cytosol"/>
    <property type="evidence" value="ECO:0007669"/>
    <property type="project" value="TreeGrafter"/>
</dbReference>
<name>A0A4R7Z6U5_9FIRM</name>
<dbReference type="InterPro" id="IPR023750">
    <property type="entry name" value="RbsD-like_sf"/>
</dbReference>
<feature type="binding site" evidence="6">
    <location>
        <begin position="120"/>
        <end position="122"/>
    </location>
    <ligand>
        <name>substrate</name>
    </ligand>
</feature>
<dbReference type="GO" id="GO:0016872">
    <property type="term" value="F:intramolecular lyase activity"/>
    <property type="evidence" value="ECO:0007669"/>
    <property type="project" value="UniProtKB-UniRule"/>
</dbReference>
<dbReference type="SUPFAM" id="SSF102546">
    <property type="entry name" value="RbsD-like"/>
    <property type="match status" value="1"/>
</dbReference>
<evidence type="ECO:0000313" key="8">
    <source>
        <dbReference type="Proteomes" id="UP000294697"/>
    </source>
</evidence>
<dbReference type="OrthoDB" id="9805009at2"/>
<dbReference type="InterPro" id="IPR023064">
    <property type="entry name" value="D-ribose_pyranase"/>
</dbReference>